<dbReference type="Pfam" id="PF03091">
    <property type="entry name" value="CutA1"/>
    <property type="match status" value="1"/>
</dbReference>
<sequence>MPAVDIVPPSATAPVAVVTTTVGSEADAARLARGAVQARRAACVQVERITSHYVWKGQQCEEPEWRLVCKTLPATVPALLAWLREAHGYEVPQLLVRTELAAADYADWVAQQVGGGAERT</sequence>
<comment type="similarity">
    <text evidence="1">Belongs to the CutA family.</text>
</comment>
<accession>A0ABU1I8F5</accession>
<dbReference type="EMBL" id="JAVIZX010000001">
    <property type="protein sequence ID" value="MDR6212683.1"/>
    <property type="molecule type" value="Genomic_DNA"/>
</dbReference>
<evidence type="ECO:0000313" key="2">
    <source>
        <dbReference type="EMBL" id="MDR6212683.1"/>
    </source>
</evidence>
<dbReference type="SUPFAM" id="SSF54913">
    <property type="entry name" value="GlnB-like"/>
    <property type="match status" value="1"/>
</dbReference>
<keyword evidence="3" id="KW-1185">Reference proteome</keyword>
<evidence type="ECO:0000313" key="3">
    <source>
        <dbReference type="Proteomes" id="UP001267710"/>
    </source>
</evidence>
<dbReference type="PANTHER" id="PTHR23419:SF8">
    <property type="entry name" value="FI09726P"/>
    <property type="match status" value="1"/>
</dbReference>
<dbReference type="InterPro" id="IPR015867">
    <property type="entry name" value="N-reg_PII/ATP_PRibTrfase_C"/>
</dbReference>
<dbReference type="PANTHER" id="PTHR23419">
    <property type="entry name" value="DIVALENT CATION TOLERANCE CUTA-RELATED"/>
    <property type="match status" value="1"/>
</dbReference>
<gene>
    <name evidence="2" type="ORF">QE399_000372</name>
</gene>
<proteinExistence type="inferred from homology"/>
<protein>
    <submittedName>
        <fullName evidence="2">Periplasmic divalent cation tolerance protein</fullName>
    </submittedName>
</protein>
<dbReference type="InterPro" id="IPR004323">
    <property type="entry name" value="Ion_tolerance_CutA"/>
</dbReference>
<dbReference type="Gene3D" id="3.30.70.120">
    <property type="match status" value="1"/>
</dbReference>
<reference evidence="2 3" key="1">
    <citation type="submission" date="2023-08" db="EMBL/GenBank/DDBJ databases">
        <title>Functional and genomic diversity of the sorghum phyllosphere microbiome.</title>
        <authorList>
            <person name="Shade A."/>
        </authorList>
    </citation>
    <scope>NUCLEOTIDE SEQUENCE [LARGE SCALE GENOMIC DNA]</scope>
    <source>
        <strain evidence="2 3">SORGH_AS_0335</strain>
    </source>
</reference>
<evidence type="ECO:0000256" key="1">
    <source>
        <dbReference type="ARBA" id="ARBA00010169"/>
    </source>
</evidence>
<dbReference type="Proteomes" id="UP001267710">
    <property type="component" value="Unassembled WGS sequence"/>
</dbReference>
<comment type="caution">
    <text evidence="2">The sequence shown here is derived from an EMBL/GenBank/DDBJ whole genome shotgun (WGS) entry which is preliminary data.</text>
</comment>
<name>A0ABU1I8F5_9BURK</name>
<organism evidence="2 3">
    <name type="scientific">Paracidovorax wautersii</name>
    <dbReference type="NCBI Taxonomy" id="1177982"/>
    <lineage>
        <taxon>Bacteria</taxon>
        <taxon>Pseudomonadati</taxon>
        <taxon>Pseudomonadota</taxon>
        <taxon>Betaproteobacteria</taxon>
        <taxon>Burkholderiales</taxon>
        <taxon>Comamonadaceae</taxon>
        <taxon>Paracidovorax</taxon>
    </lineage>
</organism>
<dbReference type="InterPro" id="IPR011322">
    <property type="entry name" value="N-reg_PII-like_a/b"/>
</dbReference>
<dbReference type="RefSeq" id="WP_309825648.1">
    <property type="nucleotide sequence ID" value="NZ_JAVIZX010000001.1"/>
</dbReference>